<proteinExistence type="predicted"/>
<dbReference type="RefSeq" id="WP_290235861.1">
    <property type="nucleotide sequence ID" value="NZ_JAUFPZ010000002.1"/>
</dbReference>
<evidence type="ECO:0000256" key="2">
    <source>
        <dbReference type="SAM" id="SignalP"/>
    </source>
</evidence>
<dbReference type="EMBL" id="JBHSAS010000006">
    <property type="protein sequence ID" value="MFC4026665.1"/>
    <property type="molecule type" value="Genomic_DNA"/>
</dbReference>
<comment type="caution">
    <text evidence="3">The sequence shown here is derived from an EMBL/GenBank/DDBJ whole genome shotgun (WGS) entry which is preliminary data.</text>
</comment>
<dbReference type="PROSITE" id="PS50297">
    <property type="entry name" value="ANK_REP_REGION"/>
    <property type="match status" value="2"/>
</dbReference>
<dbReference type="PROSITE" id="PS50088">
    <property type="entry name" value="ANK_REPEAT"/>
    <property type="match status" value="3"/>
</dbReference>
<protein>
    <submittedName>
        <fullName evidence="3">Ankyrin repeat domain-containing protein</fullName>
    </submittedName>
</protein>
<keyword evidence="4" id="KW-1185">Reference proteome</keyword>
<keyword evidence="2" id="KW-0732">Signal</keyword>
<name>A0ABV8H751_9FLAO</name>
<dbReference type="PANTHER" id="PTHR46224:SF64">
    <property type="entry name" value="IQ MOTIF AND ANKYRIN REPEAT DOMAIN-CONTAINING PROTEIN 1"/>
    <property type="match status" value="1"/>
</dbReference>
<dbReference type="InterPro" id="IPR036770">
    <property type="entry name" value="Ankyrin_rpt-contain_sf"/>
</dbReference>
<accession>A0ABV8H751</accession>
<evidence type="ECO:0000313" key="4">
    <source>
        <dbReference type="Proteomes" id="UP001595793"/>
    </source>
</evidence>
<dbReference type="PANTHER" id="PTHR46224">
    <property type="entry name" value="ANKYRIN REPEAT FAMILY PROTEIN"/>
    <property type="match status" value="1"/>
</dbReference>
<sequence length="275" mass="31038">MLRKLIFFFLIISLAACKTAEIEKVDENQLQETHKKLLSFIENDSVAAFKNLFEESNFQPNHANRGTTLLFKAVGKNNLEITQFLLKNGADVNYISNYGTVMHWALETDRIKFAELLLNSGFDASVENKMVKNPDPLNVKAAFLVNEDDKNIKLFRELLKHGMNPNLKDRTGASALILACYFANSDLISLLYKNGADMNIKAISWKDNPNFTPTEFTINQYTPLMIATLFEKTAVVAQLLGYPEVDQTIKGLKNKKTAYDIALETKNDALIALFE</sequence>
<feature type="repeat" description="ANK" evidence="1">
    <location>
        <begin position="171"/>
        <end position="203"/>
    </location>
</feature>
<evidence type="ECO:0000313" key="3">
    <source>
        <dbReference type="EMBL" id="MFC4026665.1"/>
    </source>
</evidence>
<evidence type="ECO:0000256" key="1">
    <source>
        <dbReference type="PROSITE-ProRule" id="PRU00023"/>
    </source>
</evidence>
<keyword evidence="1" id="KW-0040">ANK repeat</keyword>
<dbReference type="SMART" id="SM00248">
    <property type="entry name" value="ANK"/>
    <property type="match status" value="5"/>
</dbReference>
<reference evidence="4" key="1">
    <citation type="journal article" date="2019" name="Int. J. Syst. Evol. Microbiol.">
        <title>The Global Catalogue of Microorganisms (GCM) 10K type strain sequencing project: providing services to taxonomists for standard genome sequencing and annotation.</title>
        <authorList>
            <consortium name="The Broad Institute Genomics Platform"/>
            <consortium name="The Broad Institute Genome Sequencing Center for Infectious Disease"/>
            <person name="Wu L."/>
            <person name="Ma J."/>
        </authorList>
    </citation>
    <scope>NUCLEOTIDE SEQUENCE [LARGE SCALE GENOMIC DNA]</scope>
    <source>
        <strain evidence="4">CECT 9128</strain>
    </source>
</reference>
<feature type="repeat" description="ANK" evidence="1">
    <location>
        <begin position="65"/>
        <end position="97"/>
    </location>
</feature>
<feature type="repeat" description="ANK" evidence="1">
    <location>
        <begin position="97"/>
        <end position="129"/>
    </location>
</feature>
<feature type="signal peptide" evidence="2">
    <location>
        <begin position="1"/>
        <end position="20"/>
    </location>
</feature>
<organism evidence="3 4">
    <name type="scientific">Zunongwangia endophytica</name>
    <dbReference type="NCBI Taxonomy" id="1808945"/>
    <lineage>
        <taxon>Bacteria</taxon>
        <taxon>Pseudomonadati</taxon>
        <taxon>Bacteroidota</taxon>
        <taxon>Flavobacteriia</taxon>
        <taxon>Flavobacteriales</taxon>
        <taxon>Flavobacteriaceae</taxon>
        <taxon>Zunongwangia</taxon>
    </lineage>
</organism>
<dbReference type="InterPro" id="IPR051616">
    <property type="entry name" value="Cul2-RING_E3_ligase_SR"/>
</dbReference>
<dbReference type="Proteomes" id="UP001595793">
    <property type="component" value="Unassembled WGS sequence"/>
</dbReference>
<dbReference type="Gene3D" id="1.25.40.20">
    <property type="entry name" value="Ankyrin repeat-containing domain"/>
    <property type="match status" value="2"/>
</dbReference>
<feature type="chain" id="PRO_5046870813" evidence="2">
    <location>
        <begin position="21"/>
        <end position="275"/>
    </location>
</feature>
<dbReference type="Pfam" id="PF12796">
    <property type="entry name" value="Ank_2"/>
    <property type="match status" value="2"/>
</dbReference>
<dbReference type="SUPFAM" id="SSF48403">
    <property type="entry name" value="Ankyrin repeat"/>
    <property type="match status" value="1"/>
</dbReference>
<gene>
    <name evidence="3" type="ORF">ACFOS1_04560</name>
</gene>
<dbReference type="PROSITE" id="PS51257">
    <property type="entry name" value="PROKAR_LIPOPROTEIN"/>
    <property type="match status" value="1"/>
</dbReference>
<dbReference type="InterPro" id="IPR002110">
    <property type="entry name" value="Ankyrin_rpt"/>
</dbReference>